<evidence type="ECO:0000313" key="5">
    <source>
        <dbReference type="Proteomes" id="UP001174934"/>
    </source>
</evidence>
<feature type="region of interest" description="Disordered" evidence="1">
    <location>
        <begin position="1115"/>
        <end position="1148"/>
    </location>
</feature>
<evidence type="ECO:0000259" key="3">
    <source>
        <dbReference type="Pfam" id="PF06985"/>
    </source>
</evidence>
<dbReference type="InterPro" id="IPR010730">
    <property type="entry name" value="HET"/>
</dbReference>
<dbReference type="AlphaFoldDB" id="A0AA39XCC8"/>
<dbReference type="PANTHER" id="PTHR39596:SF2">
    <property type="entry name" value="HET DOMAIN PROTEIN (AFU_ORTHOLOGUE AFUA_1G17550)-RELATED"/>
    <property type="match status" value="1"/>
</dbReference>
<gene>
    <name evidence="4" type="ORF">B0T17DRAFT_572825</name>
</gene>
<accession>A0AA39XCC8</accession>
<evidence type="ECO:0000313" key="4">
    <source>
        <dbReference type="EMBL" id="KAK0630852.1"/>
    </source>
</evidence>
<proteinExistence type="predicted"/>
<dbReference type="Pfam" id="PF06985">
    <property type="entry name" value="HET"/>
    <property type="match status" value="1"/>
</dbReference>
<organism evidence="4 5">
    <name type="scientific">Bombardia bombarda</name>
    <dbReference type="NCBI Taxonomy" id="252184"/>
    <lineage>
        <taxon>Eukaryota</taxon>
        <taxon>Fungi</taxon>
        <taxon>Dikarya</taxon>
        <taxon>Ascomycota</taxon>
        <taxon>Pezizomycotina</taxon>
        <taxon>Sordariomycetes</taxon>
        <taxon>Sordariomycetidae</taxon>
        <taxon>Sordariales</taxon>
        <taxon>Lasiosphaeriaceae</taxon>
        <taxon>Bombardia</taxon>
    </lineage>
</organism>
<keyword evidence="2" id="KW-1133">Transmembrane helix</keyword>
<feature type="transmembrane region" description="Helical" evidence="2">
    <location>
        <begin position="986"/>
        <end position="1006"/>
    </location>
</feature>
<dbReference type="EMBL" id="JAULSR010000002">
    <property type="protein sequence ID" value="KAK0630852.1"/>
    <property type="molecule type" value="Genomic_DNA"/>
</dbReference>
<feature type="transmembrane region" description="Helical" evidence="2">
    <location>
        <begin position="1044"/>
        <end position="1063"/>
    </location>
</feature>
<feature type="transmembrane region" description="Helical" evidence="2">
    <location>
        <begin position="1012"/>
        <end position="1032"/>
    </location>
</feature>
<evidence type="ECO:0000256" key="1">
    <source>
        <dbReference type="SAM" id="MobiDB-lite"/>
    </source>
</evidence>
<name>A0AA39XCC8_9PEZI</name>
<keyword evidence="2" id="KW-0472">Membrane</keyword>
<protein>
    <recommendedName>
        <fullName evidence="3">Heterokaryon incompatibility domain-containing protein</fullName>
    </recommendedName>
</protein>
<feature type="transmembrane region" description="Helical" evidence="2">
    <location>
        <begin position="950"/>
        <end position="974"/>
    </location>
</feature>
<dbReference type="PANTHER" id="PTHR39596">
    <property type="match status" value="1"/>
</dbReference>
<keyword evidence="2" id="KW-0812">Transmembrane</keyword>
<comment type="caution">
    <text evidence="4">The sequence shown here is derived from an EMBL/GenBank/DDBJ whole genome shotgun (WGS) entry which is preliminary data.</text>
</comment>
<dbReference type="Proteomes" id="UP001174934">
    <property type="component" value="Unassembled WGS sequence"/>
</dbReference>
<feature type="domain" description="Heterokaryon incompatibility" evidence="3">
    <location>
        <begin position="350"/>
        <end position="457"/>
    </location>
</feature>
<evidence type="ECO:0000256" key="2">
    <source>
        <dbReference type="SAM" id="Phobius"/>
    </source>
</evidence>
<reference evidence="4" key="1">
    <citation type="submission" date="2023-06" db="EMBL/GenBank/DDBJ databases">
        <title>Genome-scale phylogeny and comparative genomics of the fungal order Sordariales.</title>
        <authorList>
            <consortium name="Lawrence Berkeley National Laboratory"/>
            <person name="Hensen N."/>
            <person name="Bonometti L."/>
            <person name="Westerberg I."/>
            <person name="Brannstrom I.O."/>
            <person name="Guillou S."/>
            <person name="Cros-Aarteil S."/>
            <person name="Calhoun S."/>
            <person name="Haridas S."/>
            <person name="Kuo A."/>
            <person name="Mondo S."/>
            <person name="Pangilinan J."/>
            <person name="Riley R."/>
            <person name="LaButti K."/>
            <person name="Andreopoulos B."/>
            <person name="Lipzen A."/>
            <person name="Chen C."/>
            <person name="Yanf M."/>
            <person name="Daum C."/>
            <person name="Ng V."/>
            <person name="Clum A."/>
            <person name="Steindorff A."/>
            <person name="Ohm R."/>
            <person name="Martin F."/>
            <person name="Silar P."/>
            <person name="Natvig D."/>
            <person name="Lalanne C."/>
            <person name="Gautier V."/>
            <person name="Ament-velasquez S.L."/>
            <person name="Kruys A."/>
            <person name="Hutchinson M.I."/>
            <person name="Powell A.J."/>
            <person name="Barry K."/>
            <person name="Miller A.N."/>
            <person name="Grigoriev I.V."/>
            <person name="Debuchy R."/>
            <person name="Gladieux P."/>
            <person name="Thoren M.H."/>
            <person name="Johannesson H."/>
        </authorList>
    </citation>
    <scope>NUCLEOTIDE SEQUENCE</scope>
    <source>
        <strain evidence="4">SMH3391-2</strain>
    </source>
</reference>
<keyword evidence="5" id="KW-1185">Reference proteome</keyword>
<sequence length="1148" mass="130103">MDFLPHPSSGVEPLDIPFVADTPYLHGSDFWDFPKTHGFSDQWTALPAPRLASLAQSWLYFGAISEFLGRPIDYREFQASARPYSPGNEYQQHPASVSGRPLHQLLDEWLRVHIIPRLNPTLPGTQRNSDIQIDKEDQREVLWHHADFLDRVFGLAENFEQLSQGHVHPIPAVILSVKTLCIALSDVLRELARFEPGVLPMQWPSTAARRPTGKLLPSSDPNMPPRPLPSAQLLLDVLQLRGWCPFYVRKISASYNYALVYYFTRLFQRYSPELSHDFCSEWECVASNVELFSYAPKHTEPNCQCRHLNVRADKVRDIIMAGGIPVIQVSAQSRKKSTIKVVKMTPRTRFVAISHVWSDGLGNPRANGLPKCQLSRLQGYADNLDPLRGVLETRDDFGLLLSSSPNSRIQSRRPSRPRYFWIDTLCIPVGSLYDDARVQAINKMAAVYQAADRVLVLDQSLEWISVANTDICERLARLSVSPWIGRCWTFQEAAQSSVCEVQCADGTFDPFAQHLASPLLPQIQQNKKPLYKYLTQSGKTVKTLIQKLRTQPPPRYWDDGTRAVSADIGIAMAANLARPLERDFQVAYTNGVRNNKPSYDEMGEVQSVDLCTLFVQIWNELSKRSLSSPEDKHTIMASMLGFNMQTTLRLLKPEDRMSTILWSMDGLPMSLFLNHRGPRQSPAGYHRNRWVPEYPSKQQLDHGATYSNIRVVNSDLYFPNNSLSRREVSVLICTDKPEWNTSKGFMMRDVSDGRQYSVNIHREDGDGGYDLFASPEIGPYCVIIQRSTLKDQRRRSHHISKTTMPGALFRVRRIVTNVRRYYHHNLEPEYEKSYELMEAEPPGGGRSDVAGKREGVPEKASDVSVAFGQHERGILRTLYDCPVTVTCVPSDNDWDSVRPVSHRQSRLPTMQAEPLPPSWQIIIERDAPAFSSIPLPTRPSYREAMEPETAYFFVTALDGIVSSGCVGLAIAICATMLPILSPLAKVALIAKLILHSLFVIQLFMFAGMEPRLIWDVLHLILVVLYTVGRLTMGTSRGLNTLDRAFVFWSFAGHTVDFAARLIIQQAVMPALFDKYLATFGEGWRPPPEDDEDVVWQVRWARWWRELYADLGQWAGRGPSRGPGMEQEEAEGPLPEHRRSQQHLLGDMG</sequence>